<keyword evidence="3" id="KW-1185">Reference proteome</keyword>
<dbReference type="Proteomes" id="UP001501470">
    <property type="component" value="Unassembled WGS sequence"/>
</dbReference>
<evidence type="ECO:0000313" key="2">
    <source>
        <dbReference type="EMBL" id="GAA1500322.1"/>
    </source>
</evidence>
<dbReference type="EMBL" id="BAAAQD010000001">
    <property type="protein sequence ID" value="GAA1500322.1"/>
    <property type="molecule type" value="Genomic_DNA"/>
</dbReference>
<accession>A0ABN1ZKE4</accession>
<evidence type="ECO:0008006" key="4">
    <source>
        <dbReference type="Google" id="ProtNLM"/>
    </source>
</evidence>
<gene>
    <name evidence="2" type="ORF">GCM10009827_005800</name>
</gene>
<dbReference type="RefSeq" id="WP_344499160.1">
    <property type="nucleotide sequence ID" value="NZ_BAAAQD010000001.1"/>
</dbReference>
<reference evidence="2 3" key="1">
    <citation type="journal article" date="2019" name="Int. J. Syst. Evol. Microbiol.">
        <title>The Global Catalogue of Microorganisms (GCM) 10K type strain sequencing project: providing services to taxonomists for standard genome sequencing and annotation.</title>
        <authorList>
            <consortium name="The Broad Institute Genomics Platform"/>
            <consortium name="The Broad Institute Genome Sequencing Center for Infectious Disease"/>
            <person name="Wu L."/>
            <person name="Ma J."/>
        </authorList>
    </citation>
    <scope>NUCLEOTIDE SEQUENCE [LARGE SCALE GENOMIC DNA]</scope>
    <source>
        <strain evidence="2 3">JCM 15933</strain>
    </source>
</reference>
<keyword evidence="1" id="KW-1133">Transmembrane helix</keyword>
<feature type="transmembrane region" description="Helical" evidence="1">
    <location>
        <begin position="42"/>
        <end position="61"/>
    </location>
</feature>
<evidence type="ECO:0000313" key="3">
    <source>
        <dbReference type="Proteomes" id="UP001501470"/>
    </source>
</evidence>
<keyword evidence="1" id="KW-0812">Transmembrane</keyword>
<feature type="transmembrane region" description="Helical" evidence="1">
    <location>
        <begin position="12"/>
        <end position="30"/>
    </location>
</feature>
<sequence>MKGPSPEAVGRAADWSAVLAIVVTGSVFVLKHFGPWDPDTDAGDLLLVGICATILGIRVVWRLLSPVSDDGVHFETGGGRSWLFLALFAGALMAAGGVVAVVWALIAGKQGGPPA</sequence>
<name>A0ABN1ZKE4_9ACTN</name>
<protein>
    <recommendedName>
        <fullName evidence="4">Integral membrane protein</fullName>
    </recommendedName>
</protein>
<keyword evidence="1" id="KW-0472">Membrane</keyword>
<proteinExistence type="predicted"/>
<organism evidence="2 3">
    <name type="scientific">Dactylosporangium maewongense</name>
    <dbReference type="NCBI Taxonomy" id="634393"/>
    <lineage>
        <taxon>Bacteria</taxon>
        <taxon>Bacillati</taxon>
        <taxon>Actinomycetota</taxon>
        <taxon>Actinomycetes</taxon>
        <taxon>Micromonosporales</taxon>
        <taxon>Micromonosporaceae</taxon>
        <taxon>Dactylosporangium</taxon>
    </lineage>
</organism>
<feature type="transmembrane region" description="Helical" evidence="1">
    <location>
        <begin position="81"/>
        <end position="106"/>
    </location>
</feature>
<evidence type="ECO:0000256" key="1">
    <source>
        <dbReference type="SAM" id="Phobius"/>
    </source>
</evidence>
<comment type="caution">
    <text evidence="2">The sequence shown here is derived from an EMBL/GenBank/DDBJ whole genome shotgun (WGS) entry which is preliminary data.</text>
</comment>